<feature type="domain" description="C2H2-type" evidence="9">
    <location>
        <begin position="343"/>
        <end position="372"/>
    </location>
</feature>
<dbReference type="InterPro" id="IPR036236">
    <property type="entry name" value="Znf_C2H2_sf"/>
</dbReference>
<dbReference type="Pfam" id="PF00226">
    <property type="entry name" value="DnaJ"/>
    <property type="match status" value="1"/>
</dbReference>
<dbReference type="PROSITE" id="PS50157">
    <property type="entry name" value="ZINC_FINGER_C2H2_2"/>
    <property type="match status" value="2"/>
</dbReference>
<dbReference type="PANTHER" id="PTHR44029:SF1">
    <property type="entry name" value="DNAJ HOMOLOG SUBFAMILY C MEMBER 21"/>
    <property type="match status" value="1"/>
</dbReference>
<dbReference type="Pfam" id="PF12171">
    <property type="entry name" value="zf-C2H2_jaz"/>
    <property type="match status" value="1"/>
</dbReference>
<evidence type="ECO:0000259" key="8">
    <source>
        <dbReference type="PROSITE" id="PS50076"/>
    </source>
</evidence>
<comment type="subcellular location">
    <subcellularLocation>
        <location evidence="1">Nucleus</location>
    </subcellularLocation>
</comment>
<dbReference type="InterPro" id="IPR013087">
    <property type="entry name" value="Znf_C2H2_type"/>
</dbReference>
<dbReference type="InterPro" id="IPR036869">
    <property type="entry name" value="J_dom_sf"/>
</dbReference>
<protein>
    <submittedName>
        <fullName evidence="10">LALA0S07e04676g1_1</fullName>
    </submittedName>
</protein>
<dbReference type="Gene3D" id="3.30.160.60">
    <property type="entry name" value="Classic Zinc Finger"/>
    <property type="match status" value="1"/>
</dbReference>
<dbReference type="SMART" id="SM00355">
    <property type="entry name" value="ZnF_C2H2"/>
    <property type="match status" value="2"/>
</dbReference>
<dbReference type="Pfam" id="PF21884">
    <property type="entry name" value="ZUO1-like_ZHD"/>
    <property type="match status" value="1"/>
</dbReference>
<dbReference type="OrthoDB" id="5894at2759"/>
<dbReference type="SUPFAM" id="SSF57667">
    <property type="entry name" value="beta-beta-alpha zinc fingers"/>
    <property type="match status" value="1"/>
</dbReference>
<accession>A0A0C7N5I1</accession>
<dbReference type="GO" id="GO:0008270">
    <property type="term" value="F:zinc ion binding"/>
    <property type="evidence" value="ECO:0007669"/>
    <property type="project" value="UniProtKB-KW"/>
</dbReference>
<evidence type="ECO:0000313" key="10">
    <source>
        <dbReference type="EMBL" id="CEP63198.1"/>
    </source>
</evidence>
<keyword evidence="2" id="KW-0479">Metal-binding</keyword>
<keyword evidence="5" id="KW-0539">Nucleus</keyword>
<feature type="domain" description="C2H2-type" evidence="9">
    <location>
        <begin position="539"/>
        <end position="568"/>
    </location>
</feature>
<dbReference type="SMART" id="SM00451">
    <property type="entry name" value="ZnF_U1"/>
    <property type="match status" value="2"/>
</dbReference>
<dbReference type="InterPro" id="IPR018253">
    <property type="entry name" value="DnaJ_domain_CS"/>
</dbReference>
<dbReference type="FunFam" id="1.10.287.110:FF:000046">
    <property type="entry name" value="dnaJ homolog subfamily C member 21"/>
    <property type="match status" value="1"/>
</dbReference>
<dbReference type="GO" id="GO:0005634">
    <property type="term" value="C:nucleus"/>
    <property type="evidence" value="ECO:0007669"/>
    <property type="project" value="UniProtKB-SubCell"/>
</dbReference>
<feature type="region of interest" description="Disordered" evidence="7">
    <location>
        <begin position="561"/>
        <end position="583"/>
    </location>
</feature>
<name>A0A0C7N5I1_9SACH</name>
<evidence type="ECO:0000256" key="3">
    <source>
        <dbReference type="ARBA" id="ARBA00022771"/>
    </source>
</evidence>
<feature type="region of interest" description="Disordered" evidence="7">
    <location>
        <begin position="492"/>
        <end position="538"/>
    </location>
</feature>
<evidence type="ECO:0000256" key="6">
    <source>
        <dbReference type="PROSITE-ProRule" id="PRU00042"/>
    </source>
</evidence>
<dbReference type="Proteomes" id="UP000054304">
    <property type="component" value="Unassembled WGS sequence"/>
</dbReference>
<feature type="compositionally biased region" description="Basic and acidic residues" evidence="7">
    <location>
        <begin position="494"/>
        <end position="513"/>
    </location>
</feature>
<dbReference type="PROSITE" id="PS00028">
    <property type="entry name" value="ZINC_FINGER_C2H2_1"/>
    <property type="match status" value="2"/>
</dbReference>
<dbReference type="RefSeq" id="XP_022629419.1">
    <property type="nucleotide sequence ID" value="XM_022771520.1"/>
</dbReference>
<evidence type="ECO:0000256" key="1">
    <source>
        <dbReference type="ARBA" id="ARBA00004123"/>
    </source>
</evidence>
<feature type="domain" description="J" evidence="8">
    <location>
        <begin position="4"/>
        <end position="70"/>
    </location>
</feature>
<evidence type="ECO:0000256" key="5">
    <source>
        <dbReference type="ARBA" id="ARBA00023242"/>
    </source>
</evidence>
<dbReference type="HOGENOM" id="CLU_009539_2_1_1"/>
<dbReference type="PANTHER" id="PTHR44029">
    <property type="entry name" value="DNAJ HOMOLOG SUBFAMILY C MEMBER 21"/>
    <property type="match status" value="1"/>
</dbReference>
<dbReference type="AlphaFoldDB" id="A0A0C7N5I1"/>
<feature type="compositionally biased region" description="Acidic residues" evidence="7">
    <location>
        <begin position="428"/>
        <end position="444"/>
    </location>
</feature>
<dbReference type="STRING" id="1245769.A0A0C7N5I1"/>
<dbReference type="SMART" id="SM00271">
    <property type="entry name" value="DnaJ"/>
    <property type="match status" value="1"/>
</dbReference>
<keyword evidence="4" id="KW-0862">Zinc</keyword>
<feature type="compositionally biased region" description="Basic residues" evidence="7">
    <location>
        <begin position="571"/>
        <end position="583"/>
    </location>
</feature>
<dbReference type="GeneID" id="34686694"/>
<dbReference type="EMBL" id="LN736366">
    <property type="protein sequence ID" value="CEP63198.1"/>
    <property type="molecule type" value="Genomic_DNA"/>
</dbReference>
<dbReference type="InterPro" id="IPR003604">
    <property type="entry name" value="Matrin/U1-like-C_Znf_C2H2"/>
</dbReference>
<dbReference type="PROSITE" id="PS50076">
    <property type="entry name" value="DNAJ_2"/>
    <property type="match status" value="1"/>
</dbReference>
<dbReference type="InterPro" id="IPR001623">
    <property type="entry name" value="DnaJ_domain"/>
</dbReference>
<gene>
    <name evidence="10" type="ORF">LALA0_S07e04676g</name>
</gene>
<evidence type="ECO:0000313" key="11">
    <source>
        <dbReference type="Proteomes" id="UP000054304"/>
    </source>
</evidence>
<dbReference type="GO" id="GO:0005737">
    <property type="term" value="C:cytoplasm"/>
    <property type="evidence" value="ECO:0007669"/>
    <property type="project" value="TreeGrafter"/>
</dbReference>
<proteinExistence type="predicted"/>
<evidence type="ECO:0000256" key="4">
    <source>
        <dbReference type="ARBA" id="ARBA00022833"/>
    </source>
</evidence>
<keyword evidence="3 6" id="KW-0863">Zinc-finger</keyword>
<organism evidence="10 11">
    <name type="scientific">Lachancea lanzarotensis</name>
    <dbReference type="NCBI Taxonomy" id="1245769"/>
    <lineage>
        <taxon>Eukaryota</taxon>
        <taxon>Fungi</taxon>
        <taxon>Dikarya</taxon>
        <taxon>Ascomycota</taxon>
        <taxon>Saccharomycotina</taxon>
        <taxon>Saccharomycetes</taxon>
        <taxon>Saccharomycetales</taxon>
        <taxon>Saccharomycetaceae</taxon>
        <taxon>Lachancea</taxon>
    </lineage>
</organism>
<dbReference type="InterPro" id="IPR051964">
    <property type="entry name" value="Chaperone_stress_response"/>
</dbReference>
<dbReference type="PRINTS" id="PR00625">
    <property type="entry name" value="JDOMAIN"/>
</dbReference>
<dbReference type="FunFam" id="3.30.160.60:FF:002589">
    <property type="entry name" value="J protein JJJ1"/>
    <property type="match status" value="1"/>
</dbReference>
<dbReference type="PROSITE" id="PS00636">
    <property type="entry name" value="DNAJ_1"/>
    <property type="match status" value="1"/>
</dbReference>
<feature type="region of interest" description="Disordered" evidence="7">
    <location>
        <begin position="427"/>
        <end position="454"/>
    </location>
</feature>
<dbReference type="InterPro" id="IPR054076">
    <property type="entry name" value="ZUO1-like_ZHD"/>
</dbReference>
<sequence length="583" mass="67577">MKTCYYELLGVEFTASDSDLRKAYRRKALQYHPDKNPEDIEAATAVFATIRAAYEVLSDAQERAWYDAHKNQILSDEKDAFDDGYGDGNEYEVDGSITGITTDDLLKFFNSGLYSRIDDSPAGLYQIAGKVFAKLASEEVKFGRVQGLDKYDKYEDQWFETDILESGYKKAFEKYTSKASMLFPAFGDSTASFEHLRTFYRHWSSFSTVKTFSWKDEYMYSRNYDRRTKREIGKRNEKLRQQARSEYNKTVKRYVTFIKKFDSRMREGSAKFEQEKRRKMREDLQRQIEKDREARSQIVGDPFKLQTWQTVDDFDWSEIEKNYDRNDNLTDDEEKSKTSVVIFECFVCGKTFKSEKQLENHNSTKVHKKNLQQIQREMRKDNMTLGLDAVSDAEDFDSAAEDTSENAGKLDLDEIESELQRIERELEGICDDDDEDDSSLDDISSEALSQTSELGLNSEQVKVDVEVDQIDVSDSVSDLEDEELSKLLDSLTSNRDKIHSDKAESSDEWDISKRTKKNHKVRTTEAHNKPSVSEPSSQFACQKCSGTYQSRNALFDHIKRENHAAAFPKQKLTKKSKDKAKQR</sequence>
<evidence type="ECO:0000259" key="9">
    <source>
        <dbReference type="PROSITE" id="PS50157"/>
    </source>
</evidence>
<dbReference type="InterPro" id="IPR022755">
    <property type="entry name" value="Znf_C2H2_jaz"/>
</dbReference>
<evidence type="ECO:0000256" key="2">
    <source>
        <dbReference type="ARBA" id="ARBA00022723"/>
    </source>
</evidence>
<dbReference type="GO" id="GO:0003676">
    <property type="term" value="F:nucleic acid binding"/>
    <property type="evidence" value="ECO:0007669"/>
    <property type="project" value="InterPro"/>
</dbReference>
<keyword evidence="11" id="KW-1185">Reference proteome</keyword>
<dbReference type="Gene3D" id="1.10.287.110">
    <property type="entry name" value="DnaJ domain"/>
    <property type="match status" value="1"/>
</dbReference>
<reference evidence="10 11" key="1">
    <citation type="submission" date="2014-12" db="EMBL/GenBank/DDBJ databases">
        <authorList>
            <person name="Neuveglise Cecile"/>
        </authorList>
    </citation>
    <scope>NUCLEOTIDE SEQUENCE [LARGE SCALE GENOMIC DNA]</scope>
    <source>
        <strain evidence="10 11">CBS 12615</strain>
    </source>
</reference>
<dbReference type="CDD" id="cd06257">
    <property type="entry name" value="DnaJ"/>
    <property type="match status" value="1"/>
</dbReference>
<dbReference type="SUPFAM" id="SSF46565">
    <property type="entry name" value="Chaperone J-domain"/>
    <property type="match status" value="1"/>
</dbReference>
<evidence type="ECO:0000256" key="7">
    <source>
        <dbReference type="SAM" id="MobiDB-lite"/>
    </source>
</evidence>